<name>A0A6J7ERJ4_9ZZZZ</name>
<organism evidence="2">
    <name type="scientific">freshwater metagenome</name>
    <dbReference type="NCBI Taxonomy" id="449393"/>
    <lineage>
        <taxon>unclassified sequences</taxon>
        <taxon>metagenomes</taxon>
        <taxon>ecological metagenomes</taxon>
    </lineage>
</organism>
<evidence type="ECO:0000256" key="1">
    <source>
        <dbReference type="SAM" id="MobiDB-lite"/>
    </source>
</evidence>
<proteinExistence type="predicted"/>
<dbReference type="EMBL" id="CAFBLP010000066">
    <property type="protein sequence ID" value="CAB4886137.1"/>
    <property type="molecule type" value="Genomic_DNA"/>
</dbReference>
<feature type="region of interest" description="Disordered" evidence="1">
    <location>
        <begin position="105"/>
        <end position="130"/>
    </location>
</feature>
<accession>A0A6J7ERJ4</accession>
<reference evidence="2" key="1">
    <citation type="submission" date="2020-05" db="EMBL/GenBank/DDBJ databases">
        <authorList>
            <person name="Chiriac C."/>
            <person name="Salcher M."/>
            <person name="Ghai R."/>
            <person name="Kavagutti S V."/>
        </authorList>
    </citation>
    <scope>NUCLEOTIDE SEQUENCE</scope>
</reference>
<feature type="compositionally biased region" description="Basic residues" evidence="1">
    <location>
        <begin position="121"/>
        <end position="130"/>
    </location>
</feature>
<dbReference type="AlphaFoldDB" id="A0A6J7ERJ4"/>
<dbReference type="Gene3D" id="3.40.50.1010">
    <property type="entry name" value="5'-nuclease"/>
    <property type="match status" value="1"/>
</dbReference>
<protein>
    <submittedName>
        <fullName evidence="2">Unannotated protein</fullName>
    </submittedName>
</protein>
<sequence length="173" mass="19182">MTKTLIDIDEAALNDARRVLRTTTKNDTVNGALAVVAALSARRRDLERFAADARYLADKIAMARLHPSAVRSALAPLIEAGLVATCAVIEFEVLWSTRSPEEFTNVRHDRGDHGSANSRGSRTRHAARRRQRRAGLIKIVNEAVARTDQARRIFFGWEDTLSPAHRGKAETNV</sequence>
<evidence type="ECO:0000313" key="2">
    <source>
        <dbReference type="EMBL" id="CAB4886137.1"/>
    </source>
</evidence>
<gene>
    <name evidence="2" type="ORF">UFOPK3376_02254</name>
</gene>